<keyword evidence="9 14" id="KW-0067">ATP-binding</keyword>
<dbReference type="SUPFAM" id="SSF52317">
    <property type="entry name" value="Class I glutamine amidotransferase-like"/>
    <property type="match status" value="1"/>
</dbReference>
<dbReference type="FunFam" id="3.30.1330.10:FF:000002">
    <property type="entry name" value="Phosphoribosylformylglycinamidine synthase"/>
    <property type="match status" value="1"/>
</dbReference>
<evidence type="ECO:0000259" key="16">
    <source>
        <dbReference type="Pfam" id="PF02769"/>
    </source>
</evidence>
<evidence type="ECO:0000256" key="10">
    <source>
        <dbReference type="ARBA" id="ARBA00022842"/>
    </source>
</evidence>
<evidence type="ECO:0000256" key="1">
    <source>
        <dbReference type="ARBA" id="ARBA00004496"/>
    </source>
</evidence>
<feature type="binding site" evidence="14">
    <location>
        <position position="720"/>
    </location>
    <ligand>
        <name>Mg(2+)</name>
        <dbReference type="ChEBI" id="CHEBI:18420"/>
    </ligand>
</feature>
<evidence type="ECO:0000256" key="5">
    <source>
        <dbReference type="ARBA" id="ARBA00022598"/>
    </source>
</evidence>
<feature type="active site" evidence="14">
    <location>
        <position position="1256"/>
    </location>
</feature>
<dbReference type="SMART" id="SM01211">
    <property type="entry name" value="GATase_5"/>
    <property type="match status" value="1"/>
</dbReference>
<evidence type="ECO:0000259" key="18">
    <source>
        <dbReference type="Pfam" id="PF18076"/>
    </source>
</evidence>
<dbReference type="SUPFAM" id="SSF55326">
    <property type="entry name" value="PurM N-terminal domain-like"/>
    <property type="match status" value="2"/>
</dbReference>
<dbReference type="HAMAP" id="MF_00419">
    <property type="entry name" value="PurL_1"/>
    <property type="match status" value="1"/>
</dbReference>
<keyword evidence="11 14" id="KW-0315">Glutamine amidotransferase</keyword>
<dbReference type="Proteomes" id="UP000296144">
    <property type="component" value="Unassembled WGS sequence"/>
</dbReference>
<feature type="binding site" evidence="14">
    <location>
        <begin position="305"/>
        <end position="316"/>
    </location>
    <ligand>
        <name>ATP</name>
        <dbReference type="ChEBI" id="CHEBI:30616"/>
    </ligand>
</feature>
<comment type="similarity">
    <text evidence="3 14">In the N-terminal section; belongs to the FGAMS family.</text>
</comment>
<dbReference type="InterPro" id="IPR041609">
    <property type="entry name" value="PurL_linker"/>
</dbReference>
<dbReference type="UniPathway" id="UPA00074">
    <property type="reaction ID" value="UER00128"/>
</dbReference>
<evidence type="ECO:0000256" key="8">
    <source>
        <dbReference type="ARBA" id="ARBA00022755"/>
    </source>
</evidence>
<feature type="region of interest" description="Disordered" evidence="15">
    <location>
        <begin position="301"/>
        <end position="327"/>
    </location>
</feature>
<keyword evidence="8 14" id="KW-0658">Purine biosynthesis</keyword>
<reference evidence="20 21" key="1">
    <citation type="journal article" date="2018" name="Genome Biol. Evol.">
        <title>Cladogenesis and Genomic Streamlining in Extracellular Endosymbionts of Tropical Stink Bugs.</title>
        <authorList>
            <person name="Otero-Bravo A."/>
            <person name="Goffredi S."/>
            <person name="Sabree Z.L."/>
        </authorList>
    </citation>
    <scope>NUCLEOTIDE SEQUENCE [LARGE SCALE GENOMIC DNA]</scope>
    <source>
        <strain evidence="20 21">SoEL</strain>
    </source>
</reference>
<dbReference type="GO" id="GO:0006189">
    <property type="term" value="P:'de novo' IMP biosynthetic process"/>
    <property type="evidence" value="ECO:0007669"/>
    <property type="project" value="UniProtKB-UniRule"/>
</dbReference>
<dbReference type="PROSITE" id="PS51273">
    <property type="entry name" value="GATASE_TYPE_1"/>
    <property type="match status" value="1"/>
</dbReference>
<organism evidence="20 21">
    <name type="scientific">Candidatus Pantoea edessiphila</name>
    <dbReference type="NCBI Taxonomy" id="2044610"/>
    <lineage>
        <taxon>Bacteria</taxon>
        <taxon>Pseudomonadati</taxon>
        <taxon>Pseudomonadota</taxon>
        <taxon>Gammaproteobacteria</taxon>
        <taxon>Enterobacterales</taxon>
        <taxon>Erwiniaceae</taxon>
        <taxon>Pantoea</taxon>
    </lineage>
</organism>
<dbReference type="GO" id="GO:0004642">
    <property type="term" value="F:phosphoribosylformylglycinamidine synthase activity"/>
    <property type="evidence" value="ECO:0007669"/>
    <property type="project" value="UniProtKB-UniRule"/>
</dbReference>
<dbReference type="InterPro" id="IPR036921">
    <property type="entry name" value="PurM-like_N_sf"/>
</dbReference>
<feature type="binding site" evidence="14">
    <location>
        <position position="883"/>
    </location>
    <ligand>
        <name>Mg(2+)</name>
        <dbReference type="ChEBI" id="CHEBI:18420"/>
    </ligand>
</feature>
<feature type="binding site" evidence="14">
    <location>
        <position position="716"/>
    </location>
    <ligand>
        <name>Mg(2+)</name>
        <dbReference type="ChEBI" id="CHEBI:18420"/>
    </ligand>
</feature>
<keyword evidence="7 14" id="KW-0547">Nucleotide-binding</keyword>
<dbReference type="SUPFAM" id="SSF56042">
    <property type="entry name" value="PurM C-terminal domain-like"/>
    <property type="match status" value="2"/>
</dbReference>
<dbReference type="GO" id="GO:0046872">
    <property type="term" value="F:metal ion binding"/>
    <property type="evidence" value="ECO:0007669"/>
    <property type="project" value="UniProtKB-KW"/>
</dbReference>
<evidence type="ECO:0000256" key="6">
    <source>
        <dbReference type="ARBA" id="ARBA00022723"/>
    </source>
</evidence>
<gene>
    <name evidence="14" type="primary">purL</name>
    <name evidence="20" type="ORF">CRV10_00195</name>
</gene>
<dbReference type="Gene3D" id="1.10.8.750">
    <property type="entry name" value="Phosphoribosylformylglycinamidine synthase, linker domain"/>
    <property type="match status" value="1"/>
</dbReference>
<keyword evidence="10 14" id="KW-0460">Magnesium</keyword>
<feature type="domain" description="FGAR-AT PurM N-terminal-like" evidence="19">
    <location>
        <begin position="646"/>
        <end position="804"/>
    </location>
</feature>
<evidence type="ECO:0000259" key="19">
    <source>
        <dbReference type="Pfam" id="PF22689"/>
    </source>
</evidence>
<dbReference type="FunFam" id="3.30.1330.10:FF:000005">
    <property type="entry name" value="Phosphoribosylformylglycinamidine synthase"/>
    <property type="match status" value="1"/>
</dbReference>
<comment type="subunit">
    <text evidence="14">Monomer.</text>
</comment>
<dbReference type="Gene3D" id="3.90.650.10">
    <property type="entry name" value="PurM-like C-terminal domain"/>
    <property type="match status" value="2"/>
</dbReference>
<dbReference type="NCBIfam" id="TIGR01735">
    <property type="entry name" value="FGAM_synt"/>
    <property type="match status" value="1"/>
</dbReference>
<feature type="domain" description="PurM-like C-terminal" evidence="16">
    <location>
        <begin position="824"/>
        <end position="962"/>
    </location>
</feature>
<keyword evidence="4 14" id="KW-0963">Cytoplasm</keyword>
<dbReference type="Pfam" id="PF13507">
    <property type="entry name" value="GATase_5"/>
    <property type="match status" value="1"/>
</dbReference>
<dbReference type="FunFam" id="3.40.50.880:FF:000008">
    <property type="entry name" value="Phosphoribosylformylglycinamidine synthase"/>
    <property type="match status" value="1"/>
</dbReference>
<dbReference type="RefSeq" id="WP_136130090.1">
    <property type="nucleotide sequence ID" value="NZ_PDKU01000001.1"/>
</dbReference>
<feature type="domain" description="Phosphoribosylformylglycinamidine synthase N-terminal" evidence="18">
    <location>
        <begin position="36"/>
        <end position="148"/>
    </location>
</feature>
<evidence type="ECO:0000313" key="20">
    <source>
        <dbReference type="EMBL" id="PPI86929.1"/>
    </source>
</evidence>
<dbReference type="CDD" id="cd01740">
    <property type="entry name" value="GATase1_FGAR_AT"/>
    <property type="match status" value="1"/>
</dbReference>
<evidence type="ECO:0000256" key="9">
    <source>
        <dbReference type="ARBA" id="ARBA00022840"/>
    </source>
</evidence>
<dbReference type="CDD" id="cd02203">
    <property type="entry name" value="PurL_repeat1"/>
    <property type="match status" value="1"/>
</dbReference>
<feature type="binding site" evidence="14">
    <location>
        <position position="885"/>
    </location>
    <ligand>
        <name>ATP</name>
        <dbReference type="ChEBI" id="CHEBI:30616"/>
    </ligand>
</feature>
<dbReference type="NCBIfam" id="NF003672">
    <property type="entry name" value="PRK05297.1"/>
    <property type="match status" value="1"/>
</dbReference>
<dbReference type="EMBL" id="PDKU01000001">
    <property type="protein sequence ID" value="PPI86929.1"/>
    <property type="molecule type" value="Genomic_DNA"/>
</dbReference>
<dbReference type="FunFam" id="3.90.650.10:FF:000024">
    <property type="entry name" value="Phosphoribosylformylglycinamidine synthase"/>
    <property type="match status" value="1"/>
</dbReference>
<comment type="function">
    <text evidence="13 14">Phosphoribosylformylglycinamidine synthase involved in the purines biosynthetic pathway. Catalyzes the ATP-dependent conversion of formylglycinamide ribonucleotide (FGAR) and glutamine to yield formylglycinamidine ribonucleotide (FGAM) and glutamate.</text>
</comment>
<comment type="caution">
    <text evidence="14">Lacks conserved residue(s) required for the propagation of feature annotation.</text>
</comment>
<feature type="domain" description="PurM-like C-terminal" evidence="16">
    <location>
        <begin position="430"/>
        <end position="587"/>
    </location>
</feature>
<proteinExistence type="inferred from homology"/>
<dbReference type="GO" id="GO:0005737">
    <property type="term" value="C:cytoplasm"/>
    <property type="evidence" value="ECO:0007669"/>
    <property type="project" value="UniProtKB-SubCell"/>
</dbReference>
<evidence type="ECO:0000313" key="21">
    <source>
        <dbReference type="Proteomes" id="UP000296144"/>
    </source>
</evidence>
<dbReference type="InterPro" id="IPR036604">
    <property type="entry name" value="PurS-like_sf"/>
</dbReference>
<dbReference type="Pfam" id="PF22689">
    <property type="entry name" value="FGAR-AT_PurM_N-like"/>
    <property type="match status" value="1"/>
</dbReference>
<dbReference type="InterPro" id="IPR029062">
    <property type="entry name" value="Class_I_gatase-like"/>
</dbReference>
<dbReference type="SUPFAM" id="SSF109736">
    <property type="entry name" value="FGAM synthase PurL, linker domain"/>
    <property type="match status" value="1"/>
</dbReference>
<keyword evidence="5 14" id="KW-0436">Ligase</keyword>
<dbReference type="InterPro" id="IPR055181">
    <property type="entry name" value="FGAR-AT_PurM_N-like"/>
</dbReference>
<dbReference type="Gene3D" id="3.30.1330.10">
    <property type="entry name" value="PurM-like, N-terminal domain"/>
    <property type="match status" value="2"/>
</dbReference>
<dbReference type="FunFam" id="1.10.8.750:FF:000002">
    <property type="entry name" value="Phosphoribosylformylglycinamidine synthase"/>
    <property type="match status" value="1"/>
</dbReference>
<comment type="catalytic activity">
    <reaction evidence="12 14">
        <text>N(2)-formyl-N(1)-(5-phospho-beta-D-ribosyl)glycinamide + L-glutamine + ATP + H2O = 2-formamido-N(1)-(5-O-phospho-beta-D-ribosyl)acetamidine + L-glutamate + ADP + phosphate + H(+)</text>
        <dbReference type="Rhea" id="RHEA:17129"/>
        <dbReference type="ChEBI" id="CHEBI:15377"/>
        <dbReference type="ChEBI" id="CHEBI:15378"/>
        <dbReference type="ChEBI" id="CHEBI:29985"/>
        <dbReference type="ChEBI" id="CHEBI:30616"/>
        <dbReference type="ChEBI" id="CHEBI:43474"/>
        <dbReference type="ChEBI" id="CHEBI:58359"/>
        <dbReference type="ChEBI" id="CHEBI:147286"/>
        <dbReference type="ChEBI" id="CHEBI:147287"/>
        <dbReference type="ChEBI" id="CHEBI:456216"/>
        <dbReference type="EC" id="6.3.5.3"/>
    </reaction>
</comment>
<evidence type="ECO:0000256" key="15">
    <source>
        <dbReference type="SAM" id="MobiDB-lite"/>
    </source>
</evidence>
<feature type="active site" evidence="14">
    <location>
        <position position="1258"/>
    </location>
</feature>
<evidence type="ECO:0000256" key="11">
    <source>
        <dbReference type="ARBA" id="ARBA00022962"/>
    </source>
</evidence>
<dbReference type="InterPro" id="IPR010073">
    <property type="entry name" value="PurL_large"/>
</dbReference>
<name>A0A2P5SX72_9GAMM</name>
<comment type="pathway">
    <text evidence="2 14">Purine metabolism; IMP biosynthesis via de novo pathway; 5-amino-1-(5-phospho-D-ribosyl)imidazole from N(2)-formyl-N(1)-(5-phospho-D-ribosyl)glycinamide: step 1/2.</text>
</comment>
<dbReference type="Gene3D" id="3.40.50.880">
    <property type="match status" value="1"/>
</dbReference>
<dbReference type="InterPro" id="IPR036676">
    <property type="entry name" value="PurM-like_C_sf"/>
</dbReference>
<dbReference type="EC" id="6.3.5.3" evidence="14"/>
<evidence type="ECO:0000256" key="4">
    <source>
        <dbReference type="ARBA" id="ARBA00022490"/>
    </source>
</evidence>
<feature type="domain" description="Phosphoribosylformylglycinamidine synthase linker" evidence="17">
    <location>
        <begin position="169"/>
        <end position="218"/>
    </location>
</feature>
<comment type="caution">
    <text evidence="20">The sequence shown here is derived from an EMBL/GenBank/DDBJ whole genome shotgun (WGS) entry which is preliminary data.</text>
</comment>
<dbReference type="FunFam" id="3.90.650.10:FF:000005">
    <property type="entry name" value="Phosphoribosylformylglycinamidine synthase"/>
    <property type="match status" value="1"/>
</dbReference>
<keyword evidence="21" id="KW-1185">Reference proteome</keyword>
<evidence type="ECO:0000259" key="17">
    <source>
        <dbReference type="Pfam" id="PF18072"/>
    </source>
</evidence>
<sequence>MLEIFRGISVLSDIRKKKLIANLSNCNLIIDDIYAEYIYFVYTKVALDIDTKNRLQFLIQYKHCSNIPKGRMLLVTPRPGTISPWSSKATDIAHNCNFSQIIRLERGVAFYINACNLSHLQWHAISTILHDKTTEKTYNTFLQARNLFAKYSVKPLKIIDLINKGRDALVKANQKLGLAQTEQDIDYLFNEFIKLGRNPTDVEIYMFAQINSEHCRHKIFNANWIIDGKKQKKSLFEMIKNTLIKTPDYILSAYHDNASVMEGPRVSYLFPENKNREYKYHIERLNVIMKVETHNHPTAIAPWPGAATGSGGEIRDAGSTGRGSQPKAGLTGFSVSNLFIPGFEQPWEIHFGKPDNISDAKGIIINAPLGSASFNNEFGRPTLNGYFRTYEDKVDSYNGKEYRGYHKPIMLTGGIGNIRDQNIQKEKITVGAKILILGGPAMNIGLGGGTASSINFGKSNIDLDLASVQRENPEMERRCQEVINCCLRLGNKNPIVFIHDVGAGGLSNAIPELINFSNYGGCFNIRDILSDEPSMSPLELWCNESQERYVIAIEPENIVKFDLICKREKAPYAIIGEITNNRNITLIDSQFNNKPIDMPIDILIGKIPKITINTKTKKIKGKNLQLDNITLDDAIKRILHLPAVAEKTFLISICDRSVTGMVSRDQMIGPWQIPVSDCAVVTASFDSYYGEAYALGERPIVSLLDCIASSRLALGEALTNIAATNIGSLERVKLSANWMSASGHPGEDSGLYQAVKAISEELCPMLGLTIPVGKDSMSMKTTWYKNNKKHEMISPMSLIITAFACVKDVRLTVTPQIKSNVDNMLILIDLGKHHNALGATSLSQVYRQLGKETADIRDVKQLKNFFIAIQKLVLHNKLIAYHDRSDGGLIVTLAEMAFAGHCGIEIDISLLGKDHLAILFNEELGAVIQINKSDYNAVNQIFAESDLLDCSYVIGQAKDNNSFVICAGNKGTIYKENCFVLRAWWAETTWQIQRLRDNQVCADQEHEVKKSNNNPGLNVKLTFQLKNFAPSLISKHPKVAILREQGIHSYLEMAAAFKRAGFIAIDVHMTDLISERCNLKEFQILVACGGFSYGDVLGAGQGWAKSILLNSRIYDEFANFFHSDQTLTLGVCNGCQMLSNLKTIIPGSDLWPNFIQNKSERFESRFVLVQVSNSPSLLLEDMEGSHIPIVVSHGEGCVNITTDQCIALESKHLVALRFVDNYGKITETYPANPNGSLKGITAVTNENGRVTIMMPHPERVFRTVNNSWHPSHWNEDSPWMQIFYNARKQFL</sequence>
<evidence type="ECO:0000256" key="2">
    <source>
        <dbReference type="ARBA" id="ARBA00004920"/>
    </source>
</evidence>
<dbReference type="Pfam" id="PF18076">
    <property type="entry name" value="FGAR-AT_N"/>
    <property type="match status" value="1"/>
</dbReference>
<feature type="binding site" evidence="14">
    <location>
        <position position="677"/>
    </location>
    <ligand>
        <name>Mg(2+)</name>
        <dbReference type="ChEBI" id="CHEBI:18420"/>
    </ligand>
</feature>
<evidence type="ECO:0000256" key="12">
    <source>
        <dbReference type="ARBA" id="ARBA00052585"/>
    </source>
</evidence>
<dbReference type="PANTHER" id="PTHR10099:SF1">
    <property type="entry name" value="PHOSPHORIBOSYLFORMYLGLYCINAMIDINE SYNTHASE"/>
    <property type="match status" value="1"/>
</dbReference>
<accession>A0A2P5SX72</accession>
<dbReference type="Pfam" id="PF18072">
    <property type="entry name" value="FGAR-AT_linker"/>
    <property type="match status" value="1"/>
</dbReference>
<dbReference type="InterPro" id="IPR040707">
    <property type="entry name" value="FGAR-AT_N"/>
</dbReference>
<dbReference type="SUPFAM" id="SSF82697">
    <property type="entry name" value="PurS-like"/>
    <property type="match status" value="1"/>
</dbReference>
<dbReference type="OrthoDB" id="9804441at2"/>
<dbReference type="GO" id="GO:0005524">
    <property type="term" value="F:ATP binding"/>
    <property type="evidence" value="ECO:0007669"/>
    <property type="project" value="UniProtKB-UniRule"/>
</dbReference>
<keyword evidence="6 14" id="KW-0479">Metal-binding</keyword>
<dbReference type="Pfam" id="PF02769">
    <property type="entry name" value="AIRS_C"/>
    <property type="match status" value="2"/>
</dbReference>
<protein>
    <recommendedName>
        <fullName evidence="14">Phosphoribosylformylglycinamidine synthase</fullName>
        <shortName evidence="14">FGAM synthase</shortName>
        <shortName evidence="14">FGAMS</shortName>
        <ecNumber evidence="14">6.3.5.3</ecNumber>
    </recommendedName>
    <alternativeName>
        <fullName evidence="14">Formylglycinamide ribonucleotide amidotransferase</fullName>
        <shortName evidence="14">FGAR amidotransferase</shortName>
        <shortName evidence="14">FGAR-AT</shortName>
    </alternativeName>
</protein>
<feature type="active site" description="Nucleophile" evidence="14">
    <location>
        <position position="1132"/>
    </location>
</feature>
<comment type="subcellular location">
    <subcellularLocation>
        <location evidence="1 14">Cytoplasm</location>
    </subcellularLocation>
</comment>
<dbReference type="PANTHER" id="PTHR10099">
    <property type="entry name" value="PHOSPHORIBOSYLFORMYLGLYCINAMIDINE SYNTHASE"/>
    <property type="match status" value="1"/>
</dbReference>
<dbReference type="InterPro" id="IPR010918">
    <property type="entry name" value="PurM-like_C_dom"/>
</dbReference>
<evidence type="ECO:0000256" key="7">
    <source>
        <dbReference type="ARBA" id="ARBA00022741"/>
    </source>
</evidence>
<evidence type="ECO:0000256" key="3">
    <source>
        <dbReference type="ARBA" id="ARBA00008608"/>
    </source>
</evidence>
<evidence type="ECO:0000256" key="13">
    <source>
        <dbReference type="ARBA" id="ARBA00057317"/>
    </source>
</evidence>
<evidence type="ECO:0000256" key="14">
    <source>
        <dbReference type="HAMAP-Rule" id="MF_00419"/>
    </source>
</evidence>